<evidence type="ECO:0000313" key="4">
    <source>
        <dbReference type="EMBL" id="OJJ04098.1"/>
    </source>
</evidence>
<dbReference type="OrthoDB" id="10002170at2759"/>
<evidence type="ECO:0000313" key="5">
    <source>
        <dbReference type="Proteomes" id="UP000184073"/>
    </source>
</evidence>
<dbReference type="GO" id="GO:0000213">
    <property type="term" value="F:tRNA-intron lyase activity"/>
    <property type="evidence" value="ECO:0007669"/>
    <property type="project" value="TreeGrafter"/>
</dbReference>
<dbReference type="InterPro" id="IPR011856">
    <property type="entry name" value="tRNA_endonuc-like_dom_sf"/>
</dbReference>
<sequence length="204" mass="22540">MTKTAPSPRIPEPSALTTLISATDNPLAATTHQVLHNLQHQHLWTSLKIHDLPTKVPISLISGIPPHRVYTHPDEQLYMVERGLREDDVELDRMFVIPTVQGQSWSLEKMAAVFNALPDPSDDEVDEEAKAEAEEQSSDAVADGADAGKAAQLAEYYEYRAKARRTGEWGSKRLLLAVIDKGMGGEGTVVYYIIQEGAVKPRQN</sequence>
<comment type="similarity">
    <text evidence="1">Belongs to the SEN15 family.</text>
</comment>
<dbReference type="RefSeq" id="XP_040669860.1">
    <property type="nucleotide sequence ID" value="XM_040817707.1"/>
</dbReference>
<dbReference type="GO" id="GO:0000214">
    <property type="term" value="C:tRNA-intron endonuclease complex"/>
    <property type="evidence" value="ECO:0007669"/>
    <property type="project" value="InterPro"/>
</dbReference>
<dbReference type="SUPFAM" id="SSF53032">
    <property type="entry name" value="tRNA-intron endonuclease catalytic domain-like"/>
    <property type="match status" value="1"/>
</dbReference>
<dbReference type="PANTHER" id="PTHR28518">
    <property type="entry name" value="TRNA-SPLICING ENDONUCLEASE SUBUNIT SEN15"/>
    <property type="match status" value="1"/>
</dbReference>
<proteinExistence type="inferred from homology"/>
<dbReference type="InterPro" id="IPR042777">
    <property type="entry name" value="Sen15_fungi"/>
</dbReference>
<dbReference type="InterPro" id="IPR018593">
    <property type="entry name" value="tRNA-endonuc_su_Sen15"/>
</dbReference>
<evidence type="ECO:0000256" key="1">
    <source>
        <dbReference type="ARBA" id="ARBA00006091"/>
    </source>
</evidence>
<dbReference type="STRING" id="1036611.A0A1L9PRB3"/>
<dbReference type="PANTHER" id="PTHR28518:SF1">
    <property type="entry name" value="TRNA-SPLICING ENDONUCLEASE SUBUNIT SEN15"/>
    <property type="match status" value="1"/>
</dbReference>
<dbReference type="EMBL" id="KV878131">
    <property type="protein sequence ID" value="OJJ04098.1"/>
    <property type="molecule type" value="Genomic_DNA"/>
</dbReference>
<dbReference type="Pfam" id="PF09631">
    <property type="entry name" value="Sen15"/>
    <property type="match status" value="2"/>
</dbReference>
<protein>
    <recommendedName>
        <fullName evidence="3">tRNA-splicing endonuclease subunit Sen15 domain-containing protein</fullName>
    </recommendedName>
</protein>
<dbReference type="InterPro" id="IPR036167">
    <property type="entry name" value="tRNA_intron_Endo_cat-like_sf"/>
</dbReference>
<organism evidence="4 5">
    <name type="scientific">Aspergillus versicolor CBS 583.65</name>
    <dbReference type="NCBI Taxonomy" id="1036611"/>
    <lineage>
        <taxon>Eukaryota</taxon>
        <taxon>Fungi</taxon>
        <taxon>Dikarya</taxon>
        <taxon>Ascomycota</taxon>
        <taxon>Pezizomycotina</taxon>
        <taxon>Eurotiomycetes</taxon>
        <taxon>Eurotiomycetidae</taxon>
        <taxon>Eurotiales</taxon>
        <taxon>Aspergillaceae</taxon>
        <taxon>Aspergillus</taxon>
        <taxon>Aspergillus subgen. Nidulantes</taxon>
    </lineage>
</organism>
<evidence type="ECO:0000256" key="2">
    <source>
        <dbReference type="ARBA" id="ARBA00022694"/>
    </source>
</evidence>
<gene>
    <name evidence="4" type="ORF">ASPVEDRAFT_85507</name>
</gene>
<dbReference type="FunFam" id="3.40.1350.10:FF:000012">
    <property type="entry name" value="Probable tRNA-splicing endonuclease subunit sen-15"/>
    <property type="match status" value="1"/>
</dbReference>
<feature type="domain" description="tRNA-splicing endonuclease subunit Sen15" evidence="3">
    <location>
        <begin position="33"/>
        <end position="122"/>
    </location>
</feature>
<dbReference type="GO" id="GO:0000379">
    <property type="term" value="P:tRNA-type intron splice site recognition and cleavage"/>
    <property type="evidence" value="ECO:0007669"/>
    <property type="project" value="InterPro"/>
</dbReference>
<keyword evidence="2" id="KW-0819">tRNA processing</keyword>
<feature type="domain" description="tRNA-splicing endonuclease subunit Sen15" evidence="3">
    <location>
        <begin position="162"/>
        <end position="204"/>
    </location>
</feature>
<dbReference type="Gene3D" id="3.40.1350.10">
    <property type="match status" value="1"/>
</dbReference>
<dbReference type="AlphaFoldDB" id="A0A1L9PRB3"/>
<dbReference type="VEuPathDB" id="FungiDB:ASPVEDRAFT_85507"/>
<keyword evidence="5" id="KW-1185">Reference proteome</keyword>
<dbReference type="GeneID" id="63733218"/>
<evidence type="ECO:0000259" key="3">
    <source>
        <dbReference type="Pfam" id="PF09631"/>
    </source>
</evidence>
<reference evidence="5" key="1">
    <citation type="journal article" date="2017" name="Genome Biol.">
        <title>Comparative genomics reveals high biological diversity and specific adaptations in the industrially and medically important fungal genus Aspergillus.</title>
        <authorList>
            <person name="de Vries R.P."/>
            <person name="Riley R."/>
            <person name="Wiebenga A."/>
            <person name="Aguilar-Osorio G."/>
            <person name="Amillis S."/>
            <person name="Uchima C.A."/>
            <person name="Anderluh G."/>
            <person name="Asadollahi M."/>
            <person name="Askin M."/>
            <person name="Barry K."/>
            <person name="Battaglia E."/>
            <person name="Bayram O."/>
            <person name="Benocci T."/>
            <person name="Braus-Stromeyer S.A."/>
            <person name="Caldana C."/>
            <person name="Canovas D."/>
            <person name="Cerqueira G.C."/>
            <person name="Chen F."/>
            <person name="Chen W."/>
            <person name="Choi C."/>
            <person name="Clum A."/>
            <person name="Dos Santos R.A."/>
            <person name="Damasio A.R."/>
            <person name="Diallinas G."/>
            <person name="Emri T."/>
            <person name="Fekete E."/>
            <person name="Flipphi M."/>
            <person name="Freyberg S."/>
            <person name="Gallo A."/>
            <person name="Gournas C."/>
            <person name="Habgood R."/>
            <person name="Hainaut M."/>
            <person name="Harispe M.L."/>
            <person name="Henrissat B."/>
            <person name="Hilden K.S."/>
            <person name="Hope R."/>
            <person name="Hossain A."/>
            <person name="Karabika E."/>
            <person name="Karaffa L."/>
            <person name="Karanyi Z."/>
            <person name="Krasevec N."/>
            <person name="Kuo A."/>
            <person name="Kusch H."/>
            <person name="LaButti K."/>
            <person name="Lagendijk E.L."/>
            <person name="Lapidus A."/>
            <person name="Levasseur A."/>
            <person name="Lindquist E."/>
            <person name="Lipzen A."/>
            <person name="Logrieco A.F."/>
            <person name="MacCabe A."/>
            <person name="Maekelae M.R."/>
            <person name="Malavazi I."/>
            <person name="Melin P."/>
            <person name="Meyer V."/>
            <person name="Mielnichuk N."/>
            <person name="Miskei M."/>
            <person name="Molnar A.P."/>
            <person name="Mule G."/>
            <person name="Ngan C.Y."/>
            <person name="Orejas M."/>
            <person name="Orosz E."/>
            <person name="Ouedraogo J.P."/>
            <person name="Overkamp K.M."/>
            <person name="Park H.-S."/>
            <person name="Perrone G."/>
            <person name="Piumi F."/>
            <person name="Punt P.J."/>
            <person name="Ram A.F."/>
            <person name="Ramon A."/>
            <person name="Rauscher S."/>
            <person name="Record E."/>
            <person name="Riano-Pachon D.M."/>
            <person name="Robert V."/>
            <person name="Roehrig J."/>
            <person name="Ruller R."/>
            <person name="Salamov A."/>
            <person name="Salih N.S."/>
            <person name="Samson R.A."/>
            <person name="Sandor E."/>
            <person name="Sanguinetti M."/>
            <person name="Schuetze T."/>
            <person name="Sepcic K."/>
            <person name="Shelest E."/>
            <person name="Sherlock G."/>
            <person name="Sophianopoulou V."/>
            <person name="Squina F.M."/>
            <person name="Sun H."/>
            <person name="Susca A."/>
            <person name="Todd R.B."/>
            <person name="Tsang A."/>
            <person name="Unkles S.E."/>
            <person name="van de Wiele N."/>
            <person name="van Rossen-Uffink D."/>
            <person name="Oliveira J.V."/>
            <person name="Vesth T.C."/>
            <person name="Visser J."/>
            <person name="Yu J.-H."/>
            <person name="Zhou M."/>
            <person name="Andersen M.R."/>
            <person name="Archer D.B."/>
            <person name="Baker S.E."/>
            <person name="Benoit I."/>
            <person name="Brakhage A.A."/>
            <person name="Braus G.H."/>
            <person name="Fischer R."/>
            <person name="Frisvad J.C."/>
            <person name="Goldman G.H."/>
            <person name="Houbraken J."/>
            <person name="Oakley B."/>
            <person name="Pocsi I."/>
            <person name="Scazzocchio C."/>
            <person name="Seiboth B."/>
            <person name="vanKuyk P.A."/>
            <person name="Wortman J."/>
            <person name="Dyer P.S."/>
            <person name="Grigoriev I.V."/>
        </authorList>
    </citation>
    <scope>NUCLEOTIDE SEQUENCE [LARGE SCALE GENOMIC DNA]</scope>
    <source>
        <strain evidence="5">CBS 583.65</strain>
    </source>
</reference>
<dbReference type="GO" id="GO:0003676">
    <property type="term" value="F:nucleic acid binding"/>
    <property type="evidence" value="ECO:0007669"/>
    <property type="project" value="InterPro"/>
</dbReference>
<accession>A0A1L9PRB3</accession>
<name>A0A1L9PRB3_ASPVE</name>
<dbReference type="Proteomes" id="UP000184073">
    <property type="component" value="Unassembled WGS sequence"/>
</dbReference>